<keyword evidence="2" id="KW-1185">Reference proteome</keyword>
<name>A0A2Z7ADS9_9LAMI</name>
<dbReference type="Proteomes" id="UP000250235">
    <property type="component" value="Unassembled WGS sequence"/>
</dbReference>
<evidence type="ECO:0000313" key="2">
    <source>
        <dbReference type="Proteomes" id="UP000250235"/>
    </source>
</evidence>
<dbReference type="EMBL" id="KV016295">
    <property type="protein sequence ID" value="KZV19758.1"/>
    <property type="molecule type" value="Genomic_DNA"/>
</dbReference>
<accession>A0A2Z7ADS9</accession>
<gene>
    <name evidence="1" type="ORF">F511_06289</name>
</gene>
<proteinExistence type="predicted"/>
<organism evidence="1 2">
    <name type="scientific">Dorcoceras hygrometricum</name>
    <dbReference type="NCBI Taxonomy" id="472368"/>
    <lineage>
        <taxon>Eukaryota</taxon>
        <taxon>Viridiplantae</taxon>
        <taxon>Streptophyta</taxon>
        <taxon>Embryophyta</taxon>
        <taxon>Tracheophyta</taxon>
        <taxon>Spermatophyta</taxon>
        <taxon>Magnoliopsida</taxon>
        <taxon>eudicotyledons</taxon>
        <taxon>Gunneridae</taxon>
        <taxon>Pentapetalae</taxon>
        <taxon>asterids</taxon>
        <taxon>lamiids</taxon>
        <taxon>Lamiales</taxon>
        <taxon>Gesneriaceae</taxon>
        <taxon>Didymocarpoideae</taxon>
        <taxon>Trichosporeae</taxon>
        <taxon>Loxocarpinae</taxon>
        <taxon>Dorcoceras</taxon>
    </lineage>
</organism>
<evidence type="ECO:0000313" key="1">
    <source>
        <dbReference type="EMBL" id="KZV19758.1"/>
    </source>
</evidence>
<reference evidence="1 2" key="1">
    <citation type="journal article" date="2015" name="Proc. Natl. Acad. Sci. U.S.A.">
        <title>The resurrection genome of Boea hygrometrica: A blueprint for survival of dehydration.</title>
        <authorList>
            <person name="Xiao L."/>
            <person name="Yang G."/>
            <person name="Zhang L."/>
            <person name="Yang X."/>
            <person name="Zhao S."/>
            <person name="Ji Z."/>
            <person name="Zhou Q."/>
            <person name="Hu M."/>
            <person name="Wang Y."/>
            <person name="Chen M."/>
            <person name="Xu Y."/>
            <person name="Jin H."/>
            <person name="Xiao X."/>
            <person name="Hu G."/>
            <person name="Bao F."/>
            <person name="Hu Y."/>
            <person name="Wan P."/>
            <person name="Li L."/>
            <person name="Deng X."/>
            <person name="Kuang T."/>
            <person name="Xiang C."/>
            <person name="Zhu J.K."/>
            <person name="Oliver M.J."/>
            <person name="He Y."/>
        </authorList>
    </citation>
    <scope>NUCLEOTIDE SEQUENCE [LARGE SCALE GENOMIC DNA]</scope>
    <source>
        <strain evidence="2">cv. XS01</strain>
    </source>
</reference>
<sequence>MHCSRLPHLVISGLNTGREMTGLEEDSNDTTHAHRFAIGKNIYHISIALLRTLQRYSDQLVLLNSSQCYSSSCATQNSTALTDQNSSIRSVQLYQVAHHDRISPTRSDQPTHQICSALSDQHSSIISAQLDQIITARSRSRSILIHTAQSSSARLDPNQYVSTQISTTRPSARGSDVVEEEIQQRATVHQQMLLELAIAKRCRLHKLVRQRFDFAHIIQQDGSYNDEFSRMIFAKRFSRHEDSAVARFSRKFQQKRKRSSSRLESAGAKQLTTYEELRELNHFATSFKILSLYRQVVADGGELCNGGLGGFFLGPGPTSSYCVDTIILHH</sequence>
<dbReference type="AlphaFoldDB" id="A0A2Z7ADS9"/>
<protein>
    <submittedName>
        <fullName evidence="1">Arsenite-antimonite efflux family</fullName>
    </submittedName>
</protein>